<dbReference type="EMBL" id="BMXF01000001">
    <property type="protein sequence ID" value="GHB64429.1"/>
    <property type="molecule type" value="Genomic_DNA"/>
</dbReference>
<evidence type="ECO:0000256" key="1">
    <source>
        <dbReference type="ARBA" id="ARBA00022729"/>
    </source>
</evidence>
<dbReference type="PANTHER" id="PTHR16026:SF0">
    <property type="entry name" value="CARTILAGE ACIDIC PROTEIN 1"/>
    <property type="match status" value="1"/>
</dbReference>
<dbReference type="RefSeq" id="WP_229580568.1">
    <property type="nucleotide sequence ID" value="NZ_BMXF01000001.1"/>
</dbReference>
<dbReference type="Pfam" id="PF01839">
    <property type="entry name" value="FG-GAP"/>
    <property type="match status" value="1"/>
</dbReference>
<protein>
    <recommendedName>
        <fullName evidence="2">ASPIC/UnbV domain-containing protein</fullName>
    </recommendedName>
</protein>
<dbReference type="Pfam" id="PF13517">
    <property type="entry name" value="FG-GAP_3"/>
    <property type="match status" value="4"/>
</dbReference>
<comment type="caution">
    <text evidence="3">The sequence shown here is derived from an EMBL/GenBank/DDBJ whole genome shotgun (WGS) entry which is preliminary data.</text>
</comment>
<gene>
    <name evidence="3" type="ORF">GCM10007390_17900</name>
</gene>
<sequence length="1219" mass="135347">MSLNRFVASLWIESPEASVTFVMPLSNSRKRPTAAKLFLLVLLPFLFTACQEKKLFTLLSAGESGVNFSNRITENDSINIIDFEYVYNGGGVGIADLNGDSLPDVVFSGNQVNSQVYLNKGGMKFSDISEQAGLSNLGRWCSGVSLVDINADGKMDIYLSATTFKSESQRANLLFVNQGNDAEGVPHFKEMAAEYGVADTGHSMQAAFFDYDNDGDLDLYVLIDTIEEYPNLYHKKNTDGSSATTDRLYRCDWSQQGGHPVYVNVSKEAGIQTEGYGLGLNITDFNRDGYKDIYITNDYLSNDLLYINNGDGTFMDKAQAYFKHTSNSAMGNDVADLNNDGLADVMALDMLPRDNERKKKLMGANSYQGYLNNDLYGFTYEYVRNTMQINMGNKPGTNEPIFADMGMMADVAETDWSWTPLLADFDHDGYRDLIVTNGFPRDVTDRDFAQFRAESGTVASKDYMLDQIPTVKIKNYAFRNRGDLTFENVTETWGIGVPSFSNGAAYADLDLDGDLDMIVNNIDDSAFVYRNNLMETRPEKNHYLRIAFQGGEHNLNGLGARVEIFYNDSLRQMYEHSPYRGYLSSVEPMAHFGLGDVQTVDRVVVVWPNGKQQTLKSVKADQVLTVRQSEATDAYAPDPLPGQLFRNLMDSVGIDYVHEEPEFIDFNGQKLLLHKLSQFPPAVAAADIDGDGLADLFVGGSRQHKGRFFVQKANGTFQLKDLLPGGEGKEKESEDIGVLLFDADGDGDNDLYIASGSNEQNAGDPSYQDRLYLNDGKGGFSLAAGSLPEARVSTSCVRATDYDRDGDLDLFVGGRIDPQHYPRSVNSFILRNDSKPGSPKFSDVTSQVAPQLQNGGMICDALWTDYNNDGFMDLIVAGEWMPLQVFQNKNGNFVPDAALNSYLEKYKGFWNSIIGGDFDNDGDTDYVVGNMGLNNLARTSDETPLTMLAGDFNQDGMYDAIPMVYYPDAAGKRELVPYHGREDMIKQMIPMRARYQTFADFTKATFDNLLTEEQRREALVLQANYLKSSYIENKGNGRFELRPLPALAQVAPINGMIAEDFDADGHLDVLLVANDFGNEVSVGRFDASNGLLLKGDGHGNFTPQTQVQTGFYVPGNAKGLVQLPDAQGNRLIVATQNRGPMRVFGQDQKQVTWLPVQPDDAFAMVKFKNGTTRRYELYYGASFLSQSVRQIPLSERVVGVEIVNFKGQKRKVQPNRLVL</sequence>
<dbReference type="SUPFAM" id="SSF69318">
    <property type="entry name" value="Integrin alpha N-terminal domain"/>
    <property type="match status" value="3"/>
</dbReference>
<dbReference type="AlphaFoldDB" id="A0A8J3D396"/>
<dbReference type="Gene3D" id="2.130.10.130">
    <property type="entry name" value="Integrin alpha, N-terminal"/>
    <property type="match status" value="3"/>
</dbReference>
<accession>A0A8J3D396</accession>
<dbReference type="Proteomes" id="UP000598271">
    <property type="component" value="Unassembled WGS sequence"/>
</dbReference>
<reference evidence="3 4" key="1">
    <citation type="journal article" date="2014" name="Int. J. Syst. Evol. Microbiol.">
        <title>Complete genome sequence of Corynebacterium casei LMG S-19264T (=DSM 44701T), isolated from a smear-ripened cheese.</title>
        <authorList>
            <consortium name="US DOE Joint Genome Institute (JGI-PGF)"/>
            <person name="Walter F."/>
            <person name="Albersmeier A."/>
            <person name="Kalinowski J."/>
            <person name="Ruckert C."/>
        </authorList>
    </citation>
    <scope>NUCLEOTIDE SEQUENCE [LARGE SCALE GENOMIC DNA]</scope>
    <source>
        <strain evidence="3 4">KCTC 12866</strain>
    </source>
</reference>
<evidence type="ECO:0000313" key="3">
    <source>
        <dbReference type="EMBL" id="GHB64429.1"/>
    </source>
</evidence>
<evidence type="ECO:0000259" key="2">
    <source>
        <dbReference type="Pfam" id="PF07593"/>
    </source>
</evidence>
<dbReference type="PANTHER" id="PTHR16026">
    <property type="entry name" value="CARTILAGE ACIDIC PROTEIN 1"/>
    <property type="match status" value="1"/>
</dbReference>
<organism evidence="3 4">
    <name type="scientific">Persicitalea jodogahamensis</name>
    <dbReference type="NCBI Taxonomy" id="402147"/>
    <lineage>
        <taxon>Bacteria</taxon>
        <taxon>Pseudomonadati</taxon>
        <taxon>Bacteroidota</taxon>
        <taxon>Cytophagia</taxon>
        <taxon>Cytophagales</taxon>
        <taxon>Spirosomataceae</taxon>
        <taxon>Persicitalea</taxon>
    </lineage>
</organism>
<dbReference type="Pfam" id="PF07593">
    <property type="entry name" value="UnbV_ASPIC"/>
    <property type="match status" value="1"/>
</dbReference>
<keyword evidence="4" id="KW-1185">Reference proteome</keyword>
<feature type="domain" description="ASPIC/UnbV" evidence="2">
    <location>
        <begin position="557"/>
        <end position="625"/>
    </location>
</feature>
<dbReference type="InterPro" id="IPR027039">
    <property type="entry name" value="Crtac1"/>
</dbReference>
<dbReference type="InterPro" id="IPR013517">
    <property type="entry name" value="FG-GAP"/>
</dbReference>
<evidence type="ECO:0000313" key="4">
    <source>
        <dbReference type="Proteomes" id="UP000598271"/>
    </source>
</evidence>
<keyword evidence="1" id="KW-0732">Signal</keyword>
<name>A0A8J3D396_9BACT</name>
<dbReference type="InterPro" id="IPR011519">
    <property type="entry name" value="UnbV_ASPIC"/>
</dbReference>
<dbReference type="InterPro" id="IPR028994">
    <property type="entry name" value="Integrin_alpha_N"/>
</dbReference>
<proteinExistence type="predicted"/>